<feature type="signal peptide" evidence="1">
    <location>
        <begin position="1"/>
        <end position="18"/>
    </location>
</feature>
<organism evidence="2">
    <name type="scientific">Picea sitchensis</name>
    <name type="common">Sitka spruce</name>
    <name type="synonym">Pinus sitchensis</name>
    <dbReference type="NCBI Taxonomy" id="3332"/>
    <lineage>
        <taxon>Eukaryota</taxon>
        <taxon>Viridiplantae</taxon>
        <taxon>Streptophyta</taxon>
        <taxon>Embryophyta</taxon>
        <taxon>Tracheophyta</taxon>
        <taxon>Spermatophyta</taxon>
        <taxon>Pinopsida</taxon>
        <taxon>Pinidae</taxon>
        <taxon>Conifers I</taxon>
        <taxon>Pinales</taxon>
        <taxon>Pinaceae</taxon>
        <taxon>Picea</taxon>
    </lineage>
</organism>
<evidence type="ECO:0000313" key="2">
    <source>
        <dbReference type="EMBL" id="ABK21741.1"/>
    </source>
</evidence>
<dbReference type="EMBL" id="EF082379">
    <property type="protein sequence ID" value="ABK21741.1"/>
    <property type="molecule type" value="mRNA"/>
</dbReference>
<dbReference type="AlphaFoldDB" id="A9NM80"/>
<evidence type="ECO:0000256" key="1">
    <source>
        <dbReference type="SAM" id="SignalP"/>
    </source>
</evidence>
<sequence length="91" mass="10868">MLMFQILPLLLYQMLAMSTQQLQIISPQNPRIIKMMRTTTIIHSSRMKQKLQRYSVPEVQQTMKRVTQMGKYILLQLLNLLKNMQPQKSYK</sequence>
<keyword evidence="1" id="KW-0732">Signal</keyword>
<accession>A9NM80</accession>
<proteinExistence type="evidence at transcript level"/>
<reference evidence="2" key="1">
    <citation type="journal article" date="2008" name="BMC Genomics">
        <title>A conifer genomics resource of 200,000 spruce (Picea spp.) ESTs and 6,464 high-quality, sequence-finished full-length cDNAs for Sitka spruce (Picea sitchensis).</title>
        <authorList>
            <person name="Ralph S.G."/>
            <person name="Chun H.J."/>
            <person name="Kolosova N."/>
            <person name="Cooper D."/>
            <person name="Oddy C."/>
            <person name="Ritland C.E."/>
            <person name="Kirkpatrick R."/>
            <person name="Moore R."/>
            <person name="Barber S."/>
            <person name="Holt R.A."/>
            <person name="Jones S.J."/>
            <person name="Marra M.A."/>
            <person name="Douglas C.J."/>
            <person name="Ritland K."/>
            <person name="Bohlmann J."/>
        </authorList>
    </citation>
    <scope>NUCLEOTIDE SEQUENCE</scope>
    <source>
        <tissue evidence="2">Bark</tissue>
    </source>
</reference>
<protein>
    <submittedName>
        <fullName evidence="2">Uncharacterized protein</fullName>
    </submittedName>
</protein>
<feature type="chain" id="PRO_5002741837" evidence="1">
    <location>
        <begin position="19"/>
        <end position="91"/>
    </location>
</feature>
<name>A9NM80_PICSI</name>